<feature type="non-terminal residue" evidence="1">
    <location>
        <position position="1"/>
    </location>
</feature>
<organism evidence="1 2">
    <name type="scientific">Rhizophagus irregularis</name>
    <dbReference type="NCBI Taxonomy" id="588596"/>
    <lineage>
        <taxon>Eukaryota</taxon>
        <taxon>Fungi</taxon>
        <taxon>Fungi incertae sedis</taxon>
        <taxon>Mucoromycota</taxon>
        <taxon>Glomeromycotina</taxon>
        <taxon>Glomeromycetes</taxon>
        <taxon>Glomerales</taxon>
        <taxon>Glomeraceae</taxon>
        <taxon>Rhizophagus</taxon>
    </lineage>
</organism>
<dbReference type="AlphaFoldDB" id="A0A2N0QY11"/>
<protein>
    <recommendedName>
        <fullName evidence="3">Actin-like ATPase domain-containing protein</fullName>
    </recommendedName>
</protein>
<dbReference type="VEuPathDB" id="FungiDB:RhiirA1_474791"/>
<gene>
    <name evidence="1" type="ORF">RhiirA1_474791</name>
</gene>
<sequence length="443" mass="51614">ISQNLEKNLKILEVDEIDNNTILNVFKENNEQKNCNINNNRTTFALNYSKGLDVRVIVGLDFGVTYSGFAYCHVNDDYQDIHTNDIWPMVAGRFKTNTVLQYDDEFNNVFYWDNLKPKLPIDYKKAITDYLREIGVVIKGTIECRWGGIDYFEDVLLVLTFCTKATALYCVKHCFKRETGGKFDYSLDRNDPLHIDEVTAYNKDFCGNRLINEEFMCDDKKFQYDIEIEPTLLQYVSEETREIMEYNELIINIKYDYIKKMFDTLIDRIIRLIHIQLLNNKENCSAIFLTGDFCVNKYLQNRIKEEFSHQVNNISVPVHPEAVISRGAVIYGLSIISSKTLVERDTKITPEQTFSFNFEPESNQARGSFAIYYTRKYNIEYCDELGTKLLGILNIDLLDSVHLDNGSINFELTFGQYEIIASARNENGQEHMTTFCYPADYDF</sequence>
<reference evidence="1 2" key="1">
    <citation type="submission" date="2017-10" db="EMBL/GenBank/DDBJ databases">
        <title>Extensive intraspecific genome diversity in a model arbuscular mycorrhizal fungus.</title>
        <authorList>
            <person name="Chen E.C.H."/>
            <person name="Morin E."/>
            <person name="Baudet D."/>
            <person name="Noel J."/>
            <person name="Ndikumana S."/>
            <person name="Charron P."/>
            <person name="St-Onge C."/>
            <person name="Giorgi J."/>
            <person name="Grigoriev I.V."/>
            <person name="Roux C."/>
            <person name="Martin F.M."/>
            <person name="Corradi N."/>
        </authorList>
    </citation>
    <scope>NUCLEOTIDE SEQUENCE [LARGE SCALE GENOMIC DNA]</scope>
    <source>
        <strain evidence="1 2">A1</strain>
    </source>
</reference>
<comment type="caution">
    <text evidence="1">The sequence shown here is derived from an EMBL/GenBank/DDBJ whole genome shotgun (WGS) entry which is preliminary data.</text>
</comment>
<dbReference type="VEuPathDB" id="FungiDB:RhiirFUN_004079"/>
<dbReference type="PANTHER" id="PTHR14187:SF5">
    <property type="entry name" value="HEAT SHOCK 70 KDA PROTEIN 12A"/>
    <property type="match status" value="1"/>
</dbReference>
<dbReference type="EMBL" id="LLXH01002358">
    <property type="protein sequence ID" value="PKC55921.1"/>
    <property type="molecule type" value="Genomic_DNA"/>
</dbReference>
<evidence type="ECO:0008006" key="3">
    <source>
        <dbReference type="Google" id="ProtNLM"/>
    </source>
</evidence>
<dbReference type="VEuPathDB" id="FungiDB:FUN_024643"/>
<reference evidence="1 2" key="2">
    <citation type="submission" date="2017-10" db="EMBL/GenBank/DDBJ databases">
        <title>Genome analyses suggest a sexual origin of heterokaryosis in a supposedly ancient asexual fungus.</title>
        <authorList>
            <person name="Corradi N."/>
            <person name="Sedzielewska K."/>
            <person name="Noel J."/>
            <person name="Charron P."/>
            <person name="Farinelli L."/>
            <person name="Marton T."/>
            <person name="Kruger M."/>
            <person name="Pelin A."/>
            <person name="Brachmann A."/>
            <person name="Corradi N."/>
        </authorList>
    </citation>
    <scope>NUCLEOTIDE SEQUENCE [LARGE SCALE GENOMIC DNA]</scope>
    <source>
        <strain evidence="1 2">A1</strain>
    </source>
</reference>
<proteinExistence type="predicted"/>
<dbReference type="SUPFAM" id="SSF53067">
    <property type="entry name" value="Actin-like ATPase domain"/>
    <property type="match status" value="1"/>
</dbReference>
<dbReference type="Proteomes" id="UP000232688">
    <property type="component" value="Unassembled WGS sequence"/>
</dbReference>
<evidence type="ECO:0000313" key="1">
    <source>
        <dbReference type="EMBL" id="PKC55921.1"/>
    </source>
</evidence>
<accession>A0A2N0QY11</accession>
<name>A0A2N0QY11_9GLOM</name>
<dbReference type="PANTHER" id="PTHR14187">
    <property type="entry name" value="ALPHA KINASE/ELONGATION FACTOR 2 KINASE"/>
    <property type="match status" value="1"/>
</dbReference>
<dbReference type="InterPro" id="IPR043129">
    <property type="entry name" value="ATPase_NBD"/>
</dbReference>
<evidence type="ECO:0000313" key="2">
    <source>
        <dbReference type="Proteomes" id="UP000232688"/>
    </source>
</evidence>